<keyword evidence="4" id="KW-0418">Kinase</keyword>
<dbReference type="PANTHER" id="PTHR24421">
    <property type="entry name" value="NITRATE/NITRITE SENSOR PROTEIN NARX-RELATED"/>
    <property type="match status" value="1"/>
</dbReference>
<evidence type="ECO:0000313" key="6">
    <source>
        <dbReference type="EMBL" id="SDI07874.1"/>
    </source>
</evidence>
<dbReference type="Gene3D" id="3.30.565.10">
    <property type="entry name" value="Histidine kinase-like ATPase, C-terminal domain"/>
    <property type="match status" value="1"/>
</dbReference>
<accession>A0A1G8HMM3</accession>
<dbReference type="STRING" id="633440.SAMN05421869_104224"/>
<dbReference type="AlphaFoldDB" id="A0A1G8HMM3"/>
<proteinExistence type="predicted"/>
<dbReference type="OrthoDB" id="3533859at2"/>
<dbReference type="EMBL" id="FNDJ01000004">
    <property type="protein sequence ID" value="SDI07874.1"/>
    <property type="molecule type" value="Genomic_DNA"/>
</dbReference>
<organism evidence="6 7">
    <name type="scientific">Nonomuraea jiangxiensis</name>
    <dbReference type="NCBI Taxonomy" id="633440"/>
    <lineage>
        <taxon>Bacteria</taxon>
        <taxon>Bacillati</taxon>
        <taxon>Actinomycetota</taxon>
        <taxon>Actinomycetes</taxon>
        <taxon>Streptosporangiales</taxon>
        <taxon>Streptosporangiaceae</taxon>
        <taxon>Nonomuraea</taxon>
    </lineage>
</organism>
<name>A0A1G8HMM3_9ACTN</name>
<reference evidence="6 7" key="1">
    <citation type="submission" date="2016-10" db="EMBL/GenBank/DDBJ databases">
        <authorList>
            <person name="de Groot N.N."/>
        </authorList>
    </citation>
    <scope>NUCLEOTIDE SEQUENCE [LARGE SCALE GENOMIC DNA]</scope>
    <source>
        <strain evidence="6 7">CGMCC 4.6533</strain>
    </source>
</reference>
<comment type="catalytic activity">
    <reaction evidence="1">
        <text>ATP + protein L-histidine = ADP + protein N-phospho-L-histidine.</text>
        <dbReference type="EC" id="2.7.13.3"/>
    </reaction>
</comment>
<evidence type="ECO:0000313" key="7">
    <source>
        <dbReference type="Proteomes" id="UP000199202"/>
    </source>
</evidence>
<dbReference type="PANTHER" id="PTHR24421:SF10">
    <property type="entry name" value="NITRATE_NITRITE SENSOR PROTEIN NARQ"/>
    <property type="match status" value="1"/>
</dbReference>
<dbReference type="GO" id="GO:0004673">
    <property type="term" value="F:protein histidine kinase activity"/>
    <property type="evidence" value="ECO:0007669"/>
    <property type="project" value="UniProtKB-EC"/>
</dbReference>
<evidence type="ECO:0000256" key="1">
    <source>
        <dbReference type="ARBA" id="ARBA00000085"/>
    </source>
</evidence>
<evidence type="ECO:0000256" key="5">
    <source>
        <dbReference type="ARBA" id="ARBA00023012"/>
    </source>
</evidence>
<evidence type="ECO:0000256" key="4">
    <source>
        <dbReference type="ARBA" id="ARBA00022777"/>
    </source>
</evidence>
<keyword evidence="5" id="KW-0902">Two-component regulatory system</keyword>
<evidence type="ECO:0000256" key="2">
    <source>
        <dbReference type="ARBA" id="ARBA00012438"/>
    </source>
</evidence>
<dbReference type="RefSeq" id="WP_090930717.1">
    <property type="nucleotide sequence ID" value="NZ_FNDJ01000004.1"/>
</dbReference>
<gene>
    <name evidence="6" type="ORF">SAMN05421869_104224</name>
</gene>
<keyword evidence="3" id="KW-0808">Transferase</keyword>
<protein>
    <recommendedName>
        <fullName evidence="2">histidine kinase</fullName>
        <ecNumber evidence="2">2.7.13.3</ecNumber>
    </recommendedName>
</protein>
<keyword evidence="7" id="KW-1185">Reference proteome</keyword>
<dbReference type="SUPFAM" id="SSF55874">
    <property type="entry name" value="ATPase domain of HSP90 chaperone/DNA topoisomerase II/histidine kinase"/>
    <property type="match status" value="1"/>
</dbReference>
<dbReference type="EC" id="2.7.13.3" evidence="2"/>
<dbReference type="GO" id="GO:0000160">
    <property type="term" value="P:phosphorelay signal transduction system"/>
    <property type="evidence" value="ECO:0007669"/>
    <property type="project" value="UniProtKB-KW"/>
</dbReference>
<dbReference type="InterPro" id="IPR050482">
    <property type="entry name" value="Sensor_HK_TwoCompSys"/>
</dbReference>
<evidence type="ECO:0000256" key="3">
    <source>
        <dbReference type="ARBA" id="ARBA00022679"/>
    </source>
</evidence>
<dbReference type="InterPro" id="IPR036890">
    <property type="entry name" value="HATPase_C_sf"/>
</dbReference>
<dbReference type="Proteomes" id="UP000199202">
    <property type="component" value="Unassembled WGS sequence"/>
</dbReference>
<sequence>MTSTSESSNRTTTEALQEWSLRTGIKVEIWAMPAKPLPTSIAEIVHGTIEEVLQEVERQAHARTVSIVLTVATGGLRLTISDDGYGRASEAYEDRLHGRRVAFRSLGGALSVNSVPGEGTTVRADIPAKAFA</sequence>